<comment type="caution">
    <text evidence="1">The sequence shown here is derived from an EMBL/GenBank/DDBJ whole genome shotgun (WGS) entry which is preliminary data.</text>
</comment>
<evidence type="ECO:0000313" key="2">
    <source>
        <dbReference type="Proteomes" id="UP001060085"/>
    </source>
</evidence>
<name>A0ACC0BCU7_CATRO</name>
<dbReference type="EMBL" id="CM044703">
    <property type="protein sequence ID" value="KAI5670469.1"/>
    <property type="molecule type" value="Genomic_DNA"/>
</dbReference>
<keyword evidence="2" id="KW-1185">Reference proteome</keyword>
<evidence type="ECO:0000313" key="1">
    <source>
        <dbReference type="EMBL" id="KAI5670469.1"/>
    </source>
</evidence>
<reference evidence="2" key="1">
    <citation type="journal article" date="2023" name="Nat. Plants">
        <title>Single-cell RNA sequencing provides a high-resolution roadmap for understanding the multicellular compartmentation of specialized metabolism.</title>
        <authorList>
            <person name="Sun S."/>
            <person name="Shen X."/>
            <person name="Li Y."/>
            <person name="Li Y."/>
            <person name="Wang S."/>
            <person name="Li R."/>
            <person name="Zhang H."/>
            <person name="Shen G."/>
            <person name="Guo B."/>
            <person name="Wei J."/>
            <person name="Xu J."/>
            <person name="St-Pierre B."/>
            <person name="Chen S."/>
            <person name="Sun C."/>
        </authorList>
    </citation>
    <scope>NUCLEOTIDE SEQUENCE [LARGE SCALE GENOMIC DNA]</scope>
</reference>
<organism evidence="1 2">
    <name type="scientific">Catharanthus roseus</name>
    <name type="common">Madagascar periwinkle</name>
    <name type="synonym">Vinca rosea</name>
    <dbReference type="NCBI Taxonomy" id="4058"/>
    <lineage>
        <taxon>Eukaryota</taxon>
        <taxon>Viridiplantae</taxon>
        <taxon>Streptophyta</taxon>
        <taxon>Embryophyta</taxon>
        <taxon>Tracheophyta</taxon>
        <taxon>Spermatophyta</taxon>
        <taxon>Magnoliopsida</taxon>
        <taxon>eudicotyledons</taxon>
        <taxon>Gunneridae</taxon>
        <taxon>Pentapetalae</taxon>
        <taxon>asterids</taxon>
        <taxon>lamiids</taxon>
        <taxon>Gentianales</taxon>
        <taxon>Apocynaceae</taxon>
        <taxon>Rauvolfioideae</taxon>
        <taxon>Vinceae</taxon>
        <taxon>Catharanthinae</taxon>
        <taxon>Catharanthus</taxon>
    </lineage>
</organism>
<accession>A0ACC0BCU7</accession>
<gene>
    <name evidence="1" type="ORF">M9H77_10833</name>
</gene>
<proteinExistence type="predicted"/>
<protein>
    <submittedName>
        <fullName evidence="1">Uncharacterized protein</fullName>
    </submittedName>
</protein>
<dbReference type="Proteomes" id="UP001060085">
    <property type="component" value="Linkage Group LG03"/>
</dbReference>
<sequence>MPVGVRELSVLREFKPFGLVAEVLDGKPSDDLDSDYRYFLFGPEVTKQIDDADKLDEASSSSDASDHELFIRGNRIIWSIGARVCKRFTLPSKVLKACWCRMGDMSEALLCILQTDCLTIYNASGEVVSTPLPYTIGSIWPLPFGLLLQQHLEGNSIPSISFSSSSTLSNARSITRSKREAGCSPPINYPSTNAFDSIFREDGASFSSHFILMDPLEEPQSTYVEERGKLNIFREFDERMIWTSESVPLMASYNKGKMQHSVWAAEAINSNLEMMKSGSPNVVPSAVLAKRFSFRRIWQGKGSHTAASKVFLATDDDAVPIICFLLYEQKKLLALRLQIVEINNEIIYDTKPDMSWSIPAIAAEPVTVTRSRSNTGLFPFGDIIALSLDNSLHLYSGKQCLCRYTLPSFIGKNHILRDSKSAEASILHDIITIGLADAVNGRINIVVNSGQAYRCTLRRGPSSSLASDCITAMAEGLTSDFYNYFLGLLWGDSDSTLAKEDVSIDSEWESFRRVIMNLCRKSNNSSQRPSSSDSHSSWDFLLNSRYHKQYYKNNTFARSFPGTSVELQGTDPSASCSDRTGIPGKSFYLDLLKGTLDSLHAVYENLKLDVLRKRDLDLLVVLLCDIANFLCEGSYLDYYIRDFPSLSEDFGGNQESSQNKSPPSLFRWLECCLRRGCSNANISDLPFLISKDGSSAVNWGRKIVSFYSLLCGAERYGKKLSSGVNCSIASGSSSTPEELMVLAMVGEGFGLQHLDLLPVGVSLPLRHALAKCRDSPPTNWPAAAYVLLGREDLAWSSAAHSRKSIEHVPHANGNLISVSTPYTSHLHPVTVPASVSDTDELENTKLEDVDSVEGSVSDGMEHIFTSSTQLRYGRDLRLNEVRRLLCSARPVAIQTSASPTTSDQELQQAQLWQLAQRTTSLPFGRCAFTLGTSCTLLTEALPVPKLVLAGRLPAQQNATVNLDPNIRNVQELKCWPEFHNAVAAGLKLSPVQGKMSRTWIRYNKPEEPNVVHAGLLLALGLHGHLRVLSITDIYQYYAEEHEITTVGLMLGLAASYKGTMQPAISKSLYVHIPARSPSSFPELELPTLLQAAALLSVGLLYEGSAHPQAMQVLLGEMGRRSGGDNVLEREGYAVSAGFSLGLVGLGRGDDALGFMDTFVDQLFQYIGGKEFKNERFHHSSPSVDELQRNVGQVLDVVPINVDVTGPGAIVALALLYMKTGSELILSRLSIPQTCFEMQYVRPDFIMLRVIARNLIMWSRVSPSEDWIQGQVPEVVQNCVKGLGDEMHDADEMDTEAFVQAYVNIVVGACISLGLRFAGTRDGNAQDLLYKYAVYFLNEIKPITASSKQSLPKGLSNYVDRGTLETCLHLIVLSLCVVMAGSGHLQTLKFLKFLRGRNFTDGHSNYGTQMAVSLGIGFLFLGGGMRTFSTSNTAIAFLLITLYPRLPTGPNDNRCHLQAFRHLYVLATEARWVHTVDVDTGLPVYAPLEVTICETEHYAETSFCEVTPCILPERAVLKTVRVCGPRYWPQVIELIPEEKPWWCPGDKNDPFNSGVLYIKRKVGACSYVDDPIGCQSLLSRSMHKVFGLTCLRTSTNSGTERIGAITVDQLVSSFSSDPSLIAFAQLCCDPSWKSRPHNDFQEFCLQVLFECVSKDRPSLLQVYLSLYTIIGSMVDEIIGDSWPSSDTLSLASLKLAVAYGEALLNSRLAMSNDCIIQSTFLGSLRKRVEDIFNLSSDLKTYLQEYLRSGTWPQKDLLGWKCATILSWYLQWYHVPTPYALRQARQKLRLMSMSSSSVPLLHLLFPATHAAAIDEISNCMLFESKG</sequence>